<gene>
    <name evidence="1" type="ORF">FCALED_LOCUS5503</name>
</gene>
<accession>A0A9N9APY2</accession>
<proteinExistence type="predicted"/>
<dbReference type="PANTHER" id="PTHR14187">
    <property type="entry name" value="ALPHA KINASE/ELONGATION FACTOR 2 KINASE"/>
    <property type="match status" value="1"/>
</dbReference>
<keyword evidence="2" id="KW-1185">Reference proteome</keyword>
<dbReference type="EMBL" id="CAJVPQ010001201">
    <property type="protein sequence ID" value="CAG8538076.1"/>
    <property type="molecule type" value="Genomic_DNA"/>
</dbReference>
<protein>
    <submittedName>
        <fullName evidence="1">11759_t:CDS:1</fullName>
    </submittedName>
</protein>
<evidence type="ECO:0000313" key="2">
    <source>
        <dbReference type="Proteomes" id="UP000789570"/>
    </source>
</evidence>
<reference evidence="1" key="1">
    <citation type="submission" date="2021-06" db="EMBL/GenBank/DDBJ databases">
        <authorList>
            <person name="Kallberg Y."/>
            <person name="Tangrot J."/>
            <person name="Rosling A."/>
        </authorList>
    </citation>
    <scope>NUCLEOTIDE SEQUENCE</scope>
    <source>
        <strain evidence="1">UK204</strain>
    </source>
</reference>
<name>A0A9N9APY2_9GLOM</name>
<comment type="caution">
    <text evidence="1">The sequence shown here is derived from an EMBL/GenBank/DDBJ whole genome shotgun (WGS) entry which is preliminary data.</text>
</comment>
<dbReference type="OrthoDB" id="2963168at2759"/>
<dbReference type="Proteomes" id="UP000789570">
    <property type="component" value="Unassembled WGS sequence"/>
</dbReference>
<dbReference type="PANTHER" id="PTHR14187:SF5">
    <property type="entry name" value="HEAT SHOCK 70 KDA PROTEIN 12A"/>
    <property type="match status" value="1"/>
</dbReference>
<evidence type="ECO:0000313" key="1">
    <source>
        <dbReference type="EMBL" id="CAG8538076.1"/>
    </source>
</evidence>
<sequence>MSSSKDDDIRVVVAIDFGTTYSGYAFAHKSDPKNIIVQDKWMDSIGYKTPTIIKYQDDTFTTVKSWGYSAMVKKPRKKNSSQLNMELFKLLLLNSSSMELSLPDNLDYKKVITDYLKKLCEMIKKSLSNRWKDLHFYTNVLTVFTIPAEFDDDAIQTMRECAFDARFTIEKFSRNLIFTTEPEAAAVYCLDSLKATYKLKPGGKVSNQQRIMIESFMVVDCGGGTVDLSRHEILTNNGLSELTERTGESCGSSFIDKKFVEFLGNKLGKNAIELIKKNHKSFIQYMVQEFCRRVKIPFTGRKLDFKDYKIELDDYPWIKDIIEGEEKRSLRNNDWSITVRFNDVKKMFDPIINEIIDLIRDQLEKDHAKCSAIMFVGGFGESKYLLYKIRREFRNVVPISMINEAPKPIVAVVKGGVQFGLQNEIVVNRVLKRTYGTDIVRRSLPNDPATQRLPNGYTIIFETLARRGNQVSTNEKVTRYYKPSSLTQSNISFDMYVTNRHNVKFCDEPGVKLLRNWEIESEIDGYDDDTTIIFILNFGTVEILATAERKNGKGKRDHVTFKCE</sequence>
<dbReference type="CDD" id="cd10229">
    <property type="entry name" value="ASKHA_NBD_HSP70_HSPA12"/>
    <property type="match status" value="1"/>
</dbReference>
<dbReference type="SUPFAM" id="SSF53067">
    <property type="entry name" value="Actin-like ATPase domain"/>
    <property type="match status" value="2"/>
</dbReference>
<dbReference type="Gene3D" id="3.30.420.40">
    <property type="match status" value="1"/>
</dbReference>
<dbReference type="InterPro" id="IPR043129">
    <property type="entry name" value="ATPase_NBD"/>
</dbReference>
<organism evidence="1 2">
    <name type="scientific">Funneliformis caledonium</name>
    <dbReference type="NCBI Taxonomy" id="1117310"/>
    <lineage>
        <taxon>Eukaryota</taxon>
        <taxon>Fungi</taxon>
        <taxon>Fungi incertae sedis</taxon>
        <taxon>Mucoromycota</taxon>
        <taxon>Glomeromycotina</taxon>
        <taxon>Glomeromycetes</taxon>
        <taxon>Glomerales</taxon>
        <taxon>Glomeraceae</taxon>
        <taxon>Funneliformis</taxon>
    </lineage>
</organism>
<dbReference type="AlphaFoldDB" id="A0A9N9APY2"/>